<proteinExistence type="predicted"/>
<dbReference type="OrthoDB" id="7052525at2"/>
<dbReference type="EMBL" id="VOLR01000016">
    <property type="protein sequence ID" value="TWX58306.1"/>
    <property type="molecule type" value="Genomic_DNA"/>
</dbReference>
<feature type="repeat" description="TPR" evidence="1">
    <location>
        <begin position="195"/>
        <end position="228"/>
    </location>
</feature>
<dbReference type="Pfam" id="PF14559">
    <property type="entry name" value="TPR_19"/>
    <property type="match status" value="1"/>
</dbReference>
<feature type="signal peptide" evidence="2">
    <location>
        <begin position="1"/>
        <end position="20"/>
    </location>
</feature>
<dbReference type="Pfam" id="PF13432">
    <property type="entry name" value="TPR_16"/>
    <property type="match status" value="1"/>
</dbReference>
<evidence type="ECO:0000313" key="6">
    <source>
        <dbReference type="Proteomes" id="UP000321917"/>
    </source>
</evidence>
<evidence type="ECO:0000256" key="1">
    <source>
        <dbReference type="PROSITE-ProRule" id="PRU00339"/>
    </source>
</evidence>
<dbReference type="AlphaFoldDB" id="A0A5C6QHL8"/>
<reference evidence="4 6" key="1">
    <citation type="submission" date="2019-07" db="EMBL/GenBank/DDBJ databases">
        <title>Genomes of sea-ice associated Colwellia species.</title>
        <authorList>
            <person name="Bowman J.P."/>
        </authorList>
    </citation>
    <scope>NUCLEOTIDE SEQUENCE [LARGE SCALE GENOMIC DNA]</scope>
    <source>
        <strain evidence="3 5">ACAM 607</strain>
        <strain evidence="4 6">IC036</strain>
    </source>
</reference>
<dbReference type="NCBIfam" id="TIGR02917">
    <property type="entry name" value="PEP_TPR_lipo"/>
    <property type="match status" value="1"/>
</dbReference>
<dbReference type="EMBL" id="VOLQ01000010">
    <property type="protein sequence ID" value="TWX68349.1"/>
    <property type="molecule type" value="Genomic_DNA"/>
</dbReference>
<dbReference type="InterPro" id="IPR014266">
    <property type="entry name" value="PEP-CTERM_TPR_PrsT"/>
</dbReference>
<gene>
    <name evidence="4" type="primary">prsT</name>
    <name evidence="3" type="ORF">ESZ26_12470</name>
    <name evidence="4" type="ORF">ESZ27_06985</name>
</gene>
<keyword evidence="5" id="KW-1185">Reference proteome</keyword>
<dbReference type="InterPro" id="IPR011990">
    <property type="entry name" value="TPR-like_helical_dom_sf"/>
</dbReference>
<evidence type="ECO:0000313" key="4">
    <source>
        <dbReference type="EMBL" id="TWX68349.1"/>
    </source>
</evidence>
<dbReference type="InterPro" id="IPR019734">
    <property type="entry name" value="TPR_rpt"/>
</dbReference>
<keyword evidence="2" id="KW-0732">Signal</keyword>
<dbReference type="PROSITE" id="PS51257">
    <property type="entry name" value="PROKAR_LIPOPROTEIN"/>
    <property type="match status" value="1"/>
</dbReference>
<dbReference type="PANTHER" id="PTHR12558">
    <property type="entry name" value="CELL DIVISION CYCLE 16,23,27"/>
    <property type="match status" value="1"/>
</dbReference>
<name>A0A5C6QHL8_9GAMM</name>
<dbReference type="SMART" id="SM00028">
    <property type="entry name" value="TPR"/>
    <property type="match status" value="7"/>
</dbReference>
<dbReference type="PROSITE" id="PS50005">
    <property type="entry name" value="TPR"/>
    <property type="match status" value="1"/>
</dbReference>
<dbReference type="PANTHER" id="PTHR12558:SF13">
    <property type="entry name" value="CELL DIVISION CYCLE PROTEIN 27 HOMOLOG"/>
    <property type="match status" value="1"/>
</dbReference>
<organism evidence="4 6">
    <name type="scientific">Colwellia hornerae</name>
    <dbReference type="NCBI Taxonomy" id="89402"/>
    <lineage>
        <taxon>Bacteria</taxon>
        <taxon>Pseudomonadati</taxon>
        <taxon>Pseudomonadota</taxon>
        <taxon>Gammaproteobacteria</taxon>
        <taxon>Alteromonadales</taxon>
        <taxon>Colwelliaceae</taxon>
        <taxon>Colwellia</taxon>
    </lineage>
</organism>
<dbReference type="Proteomes" id="UP000321917">
    <property type="component" value="Unassembled WGS sequence"/>
</dbReference>
<comment type="caution">
    <text evidence="4">The sequence shown here is derived from an EMBL/GenBank/DDBJ whole genome shotgun (WGS) entry which is preliminary data.</text>
</comment>
<dbReference type="Pfam" id="PF13181">
    <property type="entry name" value="TPR_8"/>
    <property type="match status" value="1"/>
</dbReference>
<evidence type="ECO:0000313" key="5">
    <source>
        <dbReference type="Proteomes" id="UP000321525"/>
    </source>
</evidence>
<dbReference type="RefSeq" id="WP_146799820.1">
    <property type="nucleotide sequence ID" value="NZ_VOLP01000015.1"/>
</dbReference>
<keyword evidence="1" id="KW-0802">TPR repeat</keyword>
<dbReference type="Proteomes" id="UP000321525">
    <property type="component" value="Unassembled WGS sequence"/>
</dbReference>
<feature type="chain" id="PRO_5023084217" evidence="2">
    <location>
        <begin position="21"/>
        <end position="915"/>
    </location>
</feature>
<dbReference type="SUPFAM" id="SSF48452">
    <property type="entry name" value="TPR-like"/>
    <property type="match status" value="4"/>
</dbReference>
<dbReference type="Gene3D" id="1.25.40.10">
    <property type="entry name" value="Tetratricopeptide repeat domain"/>
    <property type="match status" value="4"/>
</dbReference>
<protein>
    <submittedName>
        <fullName evidence="4">PEP-CTERM system TPR-repeat protein PrsT</fullName>
    </submittedName>
</protein>
<evidence type="ECO:0000313" key="3">
    <source>
        <dbReference type="EMBL" id="TWX58306.1"/>
    </source>
</evidence>
<evidence type="ECO:0000256" key="2">
    <source>
        <dbReference type="SAM" id="SignalP"/>
    </source>
</evidence>
<sequence>MNLLKLVIGTSMLFVLSACSDNESAQSYIAKAEQAIVEKQNNAAIISLKNALKIADDNAHARFLLGRLYLSNGDAENAAKELERANKLKYAGDKVLPLLARAYILTESDGDVLALAKQVKTLHQPSTQYLAYKTMAALRTGDNDLAEATVDTATSLFGSDAYSLLASAYLEFSKQNTTLTLTLVERILTTDANNADALMLQGQAASVEKNYALAVNSFQKYQELQPNSGKVQLFIADALLKNGQFKEAEAIADTLLAKVPTQPFLQYIKANARFEDKDYQAASRFANQSLSSGFNTFSLKLVAGASAFYLKNYEQSVNYLKELMPYIADDHPARRMLAVSQLQLGLIDDISETLNGYDSKNKEDVQFLATLSYELLEVGAYEQAQKMASYVSTSTDMSAEETARVGMLKLMMNDPSGIDKLELALQKNPELASAELLLAFSSIKSGNLPRATRIANKWLKEYPEKAGGHNLQAAIYFANKDLIKGQAALEKSLQLEPDNAYALTQMVQLANYQKDTKQAILLTEKAVKVHPDNIQILTQYFDFHKNDAGLKVLMQAQENNKDDIKYGILLAEALVYLEQFKQANALLNDYKIDVRTPKRYWQLVLGINAKNPDGKDAYSILEQWQKTNPYHIESSFLLINYWTNKRSPDRALRVLEKADEKHPNNLMLHLVKMKILLDNNRTSDAKALFETLDKFTINEDLIAGISGRIFLLERNFADAVPKLTQQYQAQPNSNNATYLAFALEGNNQKAEAIALLENFANKENVEKKIHPRVSLSLANMYLAEHQDKAIAEYERLIEVLPENIVVLNNLSWLYMDQGQFIQALKYAKKAYALNAEIPNVVDTYAQVLLKSGETVEALVKAKEAYKLSEGKDIDITLNFAETLLANKNNKEAQRLLIGVTGGTAAQQEKKRQLSE</sequence>
<accession>A0A5C6QHL8</accession>